<dbReference type="EMBL" id="LYDR01000063">
    <property type="protein sequence ID" value="ODA32500.1"/>
    <property type="molecule type" value="Genomic_DNA"/>
</dbReference>
<dbReference type="AlphaFoldDB" id="A0A1C3EGZ0"/>
<comment type="caution">
    <text evidence="1">The sequence shown here is derived from an EMBL/GenBank/DDBJ whole genome shotgun (WGS) entry which is preliminary data.</text>
</comment>
<dbReference type="Proteomes" id="UP000094828">
    <property type="component" value="Unassembled WGS sequence"/>
</dbReference>
<accession>A0A1C3EGZ0</accession>
<gene>
    <name evidence="1" type="ORF">A6X21_19180</name>
</gene>
<evidence type="ECO:0000313" key="1">
    <source>
        <dbReference type="EMBL" id="ODA32500.1"/>
    </source>
</evidence>
<sequence>MSGDGTLSADCSQAATRCRRALELSPTAFKQAQPRIIRRLAAPHVADLSSSDRPSTWASFVILFASNTDRRFV</sequence>
<reference evidence="1 2" key="1">
    <citation type="submission" date="2016-05" db="EMBL/GenBank/DDBJ databases">
        <title>Genomic and physiological characterization of Planctopirus sp. isolated from fresh water lake.</title>
        <authorList>
            <person name="Subhash Y."/>
            <person name="Ramana C."/>
        </authorList>
    </citation>
    <scope>NUCLEOTIDE SEQUENCE [LARGE SCALE GENOMIC DNA]</scope>
    <source>
        <strain evidence="1 2">JC280</strain>
    </source>
</reference>
<proteinExistence type="predicted"/>
<organism evidence="1 2">
    <name type="scientific">Planctopirus hydrillae</name>
    <dbReference type="NCBI Taxonomy" id="1841610"/>
    <lineage>
        <taxon>Bacteria</taxon>
        <taxon>Pseudomonadati</taxon>
        <taxon>Planctomycetota</taxon>
        <taxon>Planctomycetia</taxon>
        <taxon>Planctomycetales</taxon>
        <taxon>Planctomycetaceae</taxon>
        <taxon>Planctopirus</taxon>
    </lineage>
</organism>
<evidence type="ECO:0000313" key="2">
    <source>
        <dbReference type="Proteomes" id="UP000094828"/>
    </source>
</evidence>
<name>A0A1C3EGZ0_9PLAN</name>
<keyword evidence="2" id="KW-1185">Reference proteome</keyword>
<protein>
    <submittedName>
        <fullName evidence="1">Uncharacterized protein</fullName>
    </submittedName>
</protein>